<evidence type="ECO:0000256" key="1">
    <source>
        <dbReference type="ARBA" id="ARBA00004604"/>
    </source>
</evidence>
<keyword evidence="3" id="KW-0690">Ribosome biogenesis</keyword>
<comment type="similarity">
    <text evidence="2">Belongs to the NOP14 family.</text>
</comment>
<dbReference type="AlphaFoldDB" id="A0A2R5LNK2"/>
<dbReference type="EMBL" id="GGLE01006943">
    <property type="protein sequence ID" value="MBY11069.1"/>
    <property type="molecule type" value="Transcribed_RNA"/>
</dbReference>
<feature type="region of interest" description="Disordered" evidence="7">
    <location>
        <begin position="252"/>
        <end position="390"/>
    </location>
</feature>
<dbReference type="PANTHER" id="PTHR23183:SF0">
    <property type="entry name" value="NUCLEOLAR PROTEIN 14"/>
    <property type="match status" value="1"/>
</dbReference>
<feature type="compositionally biased region" description="Acidic residues" evidence="7">
    <location>
        <begin position="374"/>
        <end position="386"/>
    </location>
</feature>
<dbReference type="GO" id="GO:0030692">
    <property type="term" value="C:Noc4p-Nop14p complex"/>
    <property type="evidence" value="ECO:0007669"/>
    <property type="project" value="TreeGrafter"/>
</dbReference>
<keyword evidence="5" id="KW-0539">Nucleus</keyword>
<accession>A0A2R5LNK2</accession>
<comment type="subcellular location">
    <subcellularLocation>
        <location evidence="1">Nucleus</location>
        <location evidence="1">Nucleolus</location>
    </subcellularLocation>
</comment>
<dbReference type="PANTHER" id="PTHR23183">
    <property type="entry name" value="NOP14"/>
    <property type="match status" value="1"/>
</dbReference>
<protein>
    <submittedName>
        <fullName evidence="8">Putative nucleolar protein</fullName>
    </submittedName>
</protein>
<comment type="function">
    <text evidence="6">Involved in nucleolar processing of pre-18S ribosomal RNA. Has a role in the nuclear export of 40S pre-ribosomal subunit to the cytoplasm.</text>
</comment>
<keyword evidence="4" id="KW-0698">rRNA processing</keyword>
<dbReference type="Pfam" id="PF04147">
    <property type="entry name" value="Nop14"/>
    <property type="match status" value="1"/>
</dbReference>
<feature type="compositionally biased region" description="Basic and acidic residues" evidence="7">
    <location>
        <begin position="252"/>
        <end position="289"/>
    </location>
</feature>
<evidence type="ECO:0000256" key="6">
    <source>
        <dbReference type="ARBA" id="ARBA00024695"/>
    </source>
</evidence>
<proteinExistence type="inferred from homology"/>
<evidence type="ECO:0000256" key="7">
    <source>
        <dbReference type="SAM" id="MobiDB-lite"/>
    </source>
</evidence>
<dbReference type="InterPro" id="IPR007276">
    <property type="entry name" value="Nop14"/>
</dbReference>
<evidence type="ECO:0000256" key="3">
    <source>
        <dbReference type="ARBA" id="ARBA00022517"/>
    </source>
</evidence>
<evidence type="ECO:0000256" key="5">
    <source>
        <dbReference type="ARBA" id="ARBA00023242"/>
    </source>
</evidence>
<feature type="compositionally biased region" description="Acidic residues" evidence="7">
    <location>
        <begin position="313"/>
        <end position="363"/>
    </location>
</feature>
<evidence type="ECO:0000256" key="2">
    <source>
        <dbReference type="ARBA" id="ARBA00007466"/>
    </source>
</evidence>
<organism evidence="8">
    <name type="scientific">Ornithodoros turicata</name>
    <dbReference type="NCBI Taxonomy" id="34597"/>
    <lineage>
        <taxon>Eukaryota</taxon>
        <taxon>Metazoa</taxon>
        <taxon>Ecdysozoa</taxon>
        <taxon>Arthropoda</taxon>
        <taxon>Chelicerata</taxon>
        <taxon>Arachnida</taxon>
        <taxon>Acari</taxon>
        <taxon>Parasitiformes</taxon>
        <taxon>Ixodida</taxon>
        <taxon>Ixodoidea</taxon>
        <taxon>Argasidae</taxon>
        <taxon>Ornithodorinae</taxon>
        <taxon>Ornithodoros</taxon>
    </lineage>
</organism>
<name>A0A2R5LNK2_9ACAR</name>
<evidence type="ECO:0000256" key="4">
    <source>
        <dbReference type="ARBA" id="ARBA00022552"/>
    </source>
</evidence>
<reference evidence="8" key="1">
    <citation type="submission" date="2018-03" db="EMBL/GenBank/DDBJ databases">
        <title>The relapsing fever spirochete Borrelia turicatae persists in the highly oxidative environment of its soft-bodied tick vector.</title>
        <authorList>
            <person name="Bourret T.J."/>
            <person name="Boyle W.K."/>
            <person name="Valenzuela J.G."/>
            <person name="Oliveira F."/>
            <person name="Lopez J.E."/>
        </authorList>
    </citation>
    <scope>NUCLEOTIDE SEQUENCE</scope>
    <source>
        <strain evidence="8">Kansas strain/isolate</strain>
        <tissue evidence="8">Salivary glands</tissue>
    </source>
</reference>
<sequence length="805" mass="92544">MKPKGKSCEQISSQRITKPVATNPFEIQVNKQKHNVLGRKSKNDRGLPGVSRNKAVQKRKESLLREYINRNKSNTFVDKRIGELDASMNPDDKIVARLAMERKVAHKKNVYSLNDDEELTHLGKAVLEMQSHDDPRSDDEDLYEEMGKEFAEKANFGGFLTKADPNSNAAKSRKQAIEELIAQSKKLKYERQAEKDENFTLIEKLDTEWKECRNLVSTVKPANQRREDEDEHVDDYDVLVKQLRFEPLAGRAAEKVKSVEEVAKEEKKKLEKLEKERQKRAQSQKEGRSTHISADDLNDGFYQLEPVTKQSADEDVSDEEDEEEAEGEDDDEDQDEEEDSYSDLSSGEEVEEAAGEEVEEEAASEGVEDRVDELPEESEAREEEEPQKDLSHRLAQLAGMIAPPLLVDIPGTEEEFTALVEGKTVEEQDAILKKIIEGNQNKEYYKHKFEVFFVILLQYLNDVADSNVCMVDRLIPHIYRIVQLSPTTCGRYLLDVISEKEEELRKALNKGSLFSVAFPGFSSLVFLKLAGQCYSTSDFSHQVVTLAMISASQMLTHCALKRAADFVRGLFVANVFCEYVSYSKRFVPELCYFLIRLLKRDQLNVKTSFGGQNERLKLTLKSLIDDDVTMTDEFRVKIVYAALKLVCTCARTWSDLPSFNEVASNMLIACKKITVEHYPESVKRAMEETMEILNRKVERKPLKPEKKAPPMKVLLEPRFQDKFDGRKHFTGGKKKVEMKRLGQKYKRELKGAMREVRRDNHFLAQHQLNEQMEKDAERARKVKQIYRDLANQEGDYNAIKRKKNF</sequence>
<evidence type="ECO:0000313" key="8">
    <source>
        <dbReference type="EMBL" id="MBY11069.1"/>
    </source>
</evidence>
<feature type="region of interest" description="Disordered" evidence="7">
    <location>
        <begin position="37"/>
        <end position="58"/>
    </location>
</feature>
<dbReference type="GO" id="GO:0030490">
    <property type="term" value="P:maturation of SSU-rRNA"/>
    <property type="evidence" value="ECO:0007669"/>
    <property type="project" value="TreeGrafter"/>
</dbReference>
<dbReference type="GO" id="GO:0032040">
    <property type="term" value="C:small-subunit processome"/>
    <property type="evidence" value="ECO:0007669"/>
    <property type="project" value="InterPro"/>
</dbReference>